<reference evidence="2" key="1">
    <citation type="submission" date="2023-10" db="EMBL/GenBank/DDBJ databases">
        <authorList>
            <person name="Chen Y."/>
            <person name="Shah S."/>
            <person name="Dougan E. K."/>
            <person name="Thang M."/>
            <person name="Chan C."/>
        </authorList>
    </citation>
    <scope>NUCLEOTIDE SEQUENCE [LARGE SCALE GENOMIC DNA]</scope>
</reference>
<name>A0ABN9XZE4_9DINO</name>
<dbReference type="Proteomes" id="UP001189429">
    <property type="component" value="Unassembled WGS sequence"/>
</dbReference>
<evidence type="ECO:0000313" key="3">
    <source>
        <dbReference type="Proteomes" id="UP001189429"/>
    </source>
</evidence>
<feature type="compositionally biased region" description="Low complexity" evidence="1">
    <location>
        <begin position="58"/>
        <end position="75"/>
    </location>
</feature>
<gene>
    <name evidence="2" type="ORF">PCOR1329_LOCUS81220</name>
</gene>
<comment type="caution">
    <text evidence="2">The sequence shown here is derived from an EMBL/GenBank/DDBJ whole genome shotgun (WGS) entry which is preliminary data.</text>
</comment>
<proteinExistence type="predicted"/>
<dbReference type="EMBL" id="CAUYUJ010021579">
    <property type="protein sequence ID" value="CAK0905535.1"/>
    <property type="molecule type" value="Genomic_DNA"/>
</dbReference>
<protein>
    <submittedName>
        <fullName evidence="2">Uncharacterized protein</fullName>
    </submittedName>
</protein>
<feature type="compositionally biased region" description="Low complexity" evidence="1">
    <location>
        <begin position="84"/>
        <end position="93"/>
    </location>
</feature>
<keyword evidence="3" id="KW-1185">Reference proteome</keyword>
<sequence length="160" mass="15762">MLPPLRAGAAAPRDARAGGGDGGDELAGLSPWMLQQRRSNRMLLSGSGEPDHQRPPCGAAEGASAAAGAAAVSASGGEGEVRAARGAARGEAPGTPPPHGEARGHERAAEEGLLSSPSGRSSTREETMRSGAQTSRPPASGKAGLCFSVRAVCGQSSVGG</sequence>
<evidence type="ECO:0000256" key="1">
    <source>
        <dbReference type="SAM" id="MobiDB-lite"/>
    </source>
</evidence>
<feature type="compositionally biased region" description="Low complexity" evidence="1">
    <location>
        <begin position="1"/>
        <end position="12"/>
    </location>
</feature>
<accession>A0ABN9XZE4</accession>
<evidence type="ECO:0000313" key="2">
    <source>
        <dbReference type="EMBL" id="CAK0905535.1"/>
    </source>
</evidence>
<feature type="compositionally biased region" description="Basic and acidic residues" evidence="1">
    <location>
        <begin position="100"/>
        <end position="110"/>
    </location>
</feature>
<feature type="region of interest" description="Disordered" evidence="1">
    <location>
        <begin position="1"/>
        <end position="145"/>
    </location>
</feature>
<organism evidence="2 3">
    <name type="scientific">Prorocentrum cordatum</name>
    <dbReference type="NCBI Taxonomy" id="2364126"/>
    <lineage>
        <taxon>Eukaryota</taxon>
        <taxon>Sar</taxon>
        <taxon>Alveolata</taxon>
        <taxon>Dinophyceae</taxon>
        <taxon>Prorocentrales</taxon>
        <taxon>Prorocentraceae</taxon>
        <taxon>Prorocentrum</taxon>
    </lineage>
</organism>